<keyword evidence="16" id="KW-1185">Reference proteome</keyword>
<dbReference type="FunFam" id="1.10.3210.10:FF:000011">
    <property type="entry name" value="HD domain-containing protein 2"/>
    <property type="match status" value="1"/>
</dbReference>
<evidence type="ECO:0000256" key="6">
    <source>
        <dbReference type="ARBA" id="ARBA00009999"/>
    </source>
</evidence>
<dbReference type="GO" id="GO:0002953">
    <property type="term" value="F:5'-deoxynucleotidase activity"/>
    <property type="evidence" value="ECO:0007669"/>
    <property type="project" value="UniProtKB-EC"/>
</dbReference>
<evidence type="ECO:0000256" key="10">
    <source>
        <dbReference type="ARBA" id="ARBA00022723"/>
    </source>
</evidence>
<comment type="cofactor">
    <cofactor evidence="2">
        <name>Mn(2+)</name>
        <dbReference type="ChEBI" id="CHEBI:29035"/>
    </cofactor>
</comment>
<proteinExistence type="inferred from homology"/>
<dbReference type="EC" id="3.1.3.89" evidence="8"/>
<dbReference type="Proteomes" id="UP000597762">
    <property type="component" value="Unassembled WGS sequence"/>
</dbReference>
<evidence type="ECO:0000256" key="4">
    <source>
        <dbReference type="ARBA" id="ARBA00001946"/>
    </source>
</evidence>
<sequence length="231" mass="26800">MKAKISVRLANRCAFYISVPTNPPPFSLLRLADPNQVTVSRSKMDLPPNFSKIFQFMSLVGQLKRVRRTGWVKRNVSNPESVSDHMYRMSLLAFLAEPSAGLDRERCIKLALVHDMAESIVGDLTPSDNVCKQEKHRREETAMKHISGLVGDRIGNELFQLWEEYELQTSKEAEFVKDLDKFEMIMQAYEYEQLDKKPKYLQEFFDSTRGLFKTSQVQSWVEELEKIRDSP</sequence>
<reference evidence="15" key="1">
    <citation type="submission" date="2021-01" db="EMBL/GenBank/DDBJ databases">
        <authorList>
            <person name="Li R."/>
            <person name="Bekaert M."/>
        </authorList>
    </citation>
    <scope>NUCLEOTIDE SEQUENCE</scope>
    <source>
        <strain evidence="15">Farmed</strain>
    </source>
</reference>
<dbReference type="Pfam" id="PF13023">
    <property type="entry name" value="HD_3"/>
    <property type="match status" value="1"/>
</dbReference>
<keyword evidence="10" id="KW-0479">Metal-binding</keyword>
<evidence type="ECO:0000256" key="1">
    <source>
        <dbReference type="ARBA" id="ARBA00001638"/>
    </source>
</evidence>
<evidence type="ECO:0000256" key="9">
    <source>
        <dbReference type="ARBA" id="ARBA00015933"/>
    </source>
</evidence>
<evidence type="ECO:0000313" key="16">
    <source>
        <dbReference type="Proteomes" id="UP000597762"/>
    </source>
</evidence>
<evidence type="ECO:0000256" key="2">
    <source>
        <dbReference type="ARBA" id="ARBA00001936"/>
    </source>
</evidence>
<dbReference type="InterPro" id="IPR039356">
    <property type="entry name" value="YfbR/HDDC2"/>
</dbReference>
<comment type="function">
    <text evidence="5">Catalyzes the dephosphorylation of the nucleoside 5'-monophosphates deoxyadenosine monophosphate (dAMP), deoxycytidine monophosphate (dCMP), deoxyguanosine monophosphate (dGMP) and deoxythymidine monophosphate (dTMP).</text>
</comment>
<gene>
    <name evidence="15" type="ORF">SPHA_71101</name>
</gene>
<evidence type="ECO:0000256" key="7">
    <source>
        <dbReference type="ARBA" id="ARBA00011738"/>
    </source>
</evidence>
<comment type="subunit">
    <text evidence="7">Homodimer.</text>
</comment>
<comment type="caution">
    <text evidence="15">The sequence shown here is derived from an EMBL/GenBank/DDBJ whole genome shotgun (WGS) entry which is preliminary data.</text>
</comment>
<evidence type="ECO:0000256" key="5">
    <source>
        <dbReference type="ARBA" id="ARBA00004074"/>
    </source>
</evidence>
<dbReference type="GO" id="GO:0046872">
    <property type="term" value="F:metal ion binding"/>
    <property type="evidence" value="ECO:0007669"/>
    <property type="project" value="UniProtKB-KW"/>
</dbReference>
<keyword evidence="11" id="KW-0378">Hydrolase</keyword>
<organism evidence="15 16">
    <name type="scientific">Acanthosepion pharaonis</name>
    <name type="common">Pharaoh cuttlefish</name>
    <name type="synonym">Sepia pharaonis</name>
    <dbReference type="NCBI Taxonomy" id="158019"/>
    <lineage>
        <taxon>Eukaryota</taxon>
        <taxon>Metazoa</taxon>
        <taxon>Spiralia</taxon>
        <taxon>Lophotrochozoa</taxon>
        <taxon>Mollusca</taxon>
        <taxon>Cephalopoda</taxon>
        <taxon>Coleoidea</taxon>
        <taxon>Decapodiformes</taxon>
        <taxon>Sepiida</taxon>
        <taxon>Sepiina</taxon>
        <taxon>Sepiidae</taxon>
        <taxon>Acanthosepion</taxon>
    </lineage>
</organism>
<comment type="similarity">
    <text evidence="6">Belongs to the HDDC2 family.</text>
</comment>
<dbReference type="PANTHER" id="PTHR11845">
    <property type="entry name" value="5'-DEOXYNUCLEOTIDASE HDDC2"/>
    <property type="match status" value="1"/>
</dbReference>
<evidence type="ECO:0000256" key="3">
    <source>
        <dbReference type="ARBA" id="ARBA00001941"/>
    </source>
</evidence>
<accession>A0A812EH35</accession>
<evidence type="ECO:0000256" key="11">
    <source>
        <dbReference type="ARBA" id="ARBA00022801"/>
    </source>
</evidence>
<name>A0A812EH35_ACAPH</name>
<dbReference type="InterPro" id="IPR003607">
    <property type="entry name" value="HD/PDEase_dom"/>
</dbReference>
<evidence type="ECO:0000256" key="13">
    <source>
        <dbReference type="ARBA" id="ARBA00032735"/>
    </source>
</evidence>
<dbReference type="EMBL" id="CAHIKZ030005202">
    <property type="protein sequence ID" value="CAE1320937.1"/>
    <property type="molecule type" value="Genomic_DNA"/>
</dbReference>
<feature type="domain" description="HD/PDEase" evidence="14">
    <location>
        <begin position="78"/>
        <end position="194"/>
    </location>
</feature>
<evidence type="ECO:0000256" key="12">
    <source>
        <dbReference type="ARBA" id="ARBA00022842"/>
    </source>
</evidence>
<protein>
    <recommendedName>
        <fullName evidence="9">5'-deoxynucleotidase HDDC2</fullName>
        <ecNumber evidence="8">3.1.3.89</ecNumber>
    </recommendedName>
    <alternativeName>
        <fullName evidence="13">HD domain-containing protein 2</fullName>
    </alternativeName>
</protein>
<dbReference type="GO" id="GO:0005737">
    <property type="term" value="C:cytoplasm"/>
    <property type="evidence" value="ECO:0007669"/>
    <property type="project" value="TreeGrafter"/>
</dbReference>
<evidence type="ECO:0000259" key="14">
    <source>
        <dbReference type="SMART" id="SM00471"/>
    </source>
</evidence>
<dbReference type="SUPFAM" id="SSF109604">
    <property type="entry name" value="HD-domain/PDEase-like"/>
    <property type="match status" value="1"/>
</dbReference>
<evidence type="ECO:0000313" key="15">
    <source>
        <dbReference type="EMBL" id="CAE1320937.1"/>
    </source>
</evidence>
<comment type="cofactor">
    <cofactor evidence="3">
        <name>Co(2+)</name>
        <dbReference type="ChEBI" id="CHEBI:48828"/>
    </cofactor>
</comment>
<keyword evidence="12" id="KW-0460">Magnesium</keyword>
<evidence type="ECO:0000256" key="8">
    <source>
        <dbReference type="ARBA" id="ARBA00012964"/>
    </source>
</evidence>
<dbReference type="InterPro" id="IPR006674">
    <property type="entry name" value="HD_domain"/>
</dbReference>
<comment type="cofactor">
    <cofactor evidence="4">
        <name>Mg(2+)</name>
        <dbReference type="ChEBI" id="CHEBI:18420"/>
    </cofactor>
</comment>
<comment type="catalytic activity">
    <reaction evidence="1">
        <text>a 2'-deoxyribonucleoside 5'-phosphate + H2O = a 2'-deoxyribonucleoside + phosphate</text>
        <dbReference type="Rhea" id="RHEA:36167"/>
        <dbReference type="ChEBI" id="CHEBI:15377"/>
        <dbReference type="ChEBI" id="CHEBI:18274"/>
        <dbReference type="ChEBI" id="CHEBI:43474"/>
        <dbReference type="ChEBI" id="CHEBI:65317"/>
        <dbReference type="EC" id="3.1.3.89"/>
    </reaction>
</comment>
<dbReference type="OrthoDB" id="10254258at2759"/>
<dbReference type="SMART" id="SM00471">
    <property type="entry name" value="HDc"/>
    <property type="match status" value="1"/>
</dbReference>
<dbReference type="GO" id="GO:0009159">
    <property type="term" value="P:deoxyribonucleoside monophosphate catabolic process"/>
    <property type="evidence" value="ECO:0007669"/>
    <property type="project" value="UniProtKB-ARBA"/>
</dbReference>
<dbReference type="PANTHER" id="PTHR11845:SF13">
    <property type="entry name" value="5'-DEOXYNUCLEOTIDASE HDDC2"/>
    <property type="match status" value="1"/>
</dbReference>
<dbReference type="AlphaFoldDB" id="A0A812EH35"/>
<dbReference type="Gene3D" id="1.10.3210.10">
    <property type="entry name" value="Hypothetical protein af1432"/>
    <property type="match status" value="1"/>
</dbReference>